<dbReference type="EMBL" id="GG657904">
    <property type="protein sequence ID" value="EEF78894.1"/>
    <property type="molecule type" value="Genomic_DNA"/>
</dbReference>
<evidence type="ECO:0000313" key="6">
    <source>
        <dbReference type="EMBL" id="EEF80131.1"/>
    </source>
</evidence>
<dbReference type="EMBL" id="GG657884">
    <property type="protein sequence ID" value="EEF81033.1"/>
    <property type="molecule type" value="Genomic_DNA"/>
</dbReference>
<dbReference type="Gene3D" id="1.20.90.10">
    <property type="entry name" value="Phospholipase A2 domain"/>
    <property type="match status" value="1"/>
</dbReference>
<dbReference type="AlphaFoldDB" id="C0N2E8"/>
<gene>
    <name evidence="7" type="ORF">MDMS009_1108</name>
    <name evidence="8" type="ORF">MDMS009_1173</name>
    <name evidence="6" type="ORF">MDMS009_1288</name>
    <name evidence="5" type="ORF">MDMS009_1665</name>
    <name evidence="4" type="ORF">MDMS009_2323</name>
    <name evidence="3" type="ORF">MDMS009_2444</name>
    <name evidence="2" type="ORF">MDMS009_2638</name>
    <name evidence="1" type="ORF">MDMS009_3008</name>
    <name evidence="12" type="ORF">MDMS009_353</name>
    <name evidence="11" type="ORF">MDMS009_582</name>
    <name evidence="10" type="ORF">MDMS009_799</name>
    <name evidence="9" type="ORF">MDMS009_988</name>
</gene>
<dbReference type="EMBL" id="GG657895">
    <property type="protein sequence ID" value="EEF80212.1"/>
    <property type="molecule type" value="Genomic_DNA"/>
</dbReference>
<dbReference type="RefSeq" id="WP_008290144.1">
    <property type="nucleotide sequence ID" value="NZ_GG657884.1"/>
</dbReference>
<dbReference type="EMBL" id="GG657907">
    <property type="protein sequence ID" value="EEF78464.1"/>
    <property type="molecule type" value="Genomic_DNA"/>
</dbReference>
<accession>C0N2E8</accession>
<evidence type="ECO:0000313" key="10">
    <source>
        <dbReference type="EMBL" id="EEF80474.1"/>
    </source>
</evidence>
<dbReference type="GO" id="GO:0050482">
    <property type="term" value="P:arachidonate secretion"/>
    <property type="evidence" value="ECO:0007669"/>
    <property type="project" value="InterPro"/>
</dbReference>
<evidence type="ECO:0000313" key="12">
    <source>
        <dbReference type="EMBL" id="EEF81033.1"/>
    </source>
</evidence>
<dbReference type="GO" id="GO:0006644">
    <property type="term" value="P:phospholipid metabolic process"/>
    <property type="evidence" value="ECO:0007669"/>
    <property type="project" value="InterPro"/>
</dbReference>
<dbReference type="EMBL" id="GG657888">
    <property type="protein sequence ID" value="EEF80855.1"/>
    <property type="molecule type" value="Genomic_DNA"/>
</dbReference>
<dbReference type="EMBL" id="GG657895">
    <property type="protein sequence ID" value="EEF80277.1"/>
    <property type="molecule type" value="Genomic_DNA"/>
</dbReference>
<evidence type="ECO:0000313" key="1">
    <source>
        <dbReference type="EMBL" id="EEF78464.1"/>
    </source>
</evidence>
<dbReference type="Proteomes" id="UP000004679">
    <property type="component" value="Unassembled WGS sequence"/>
</dbReference>
<dbReference type="OrthoDB" id="7856301at2"/>
<reference evidence="12 13" key="2">
    <citation type="journal article" date="2011" name="J. Bacteriol.">
        <title>Draft genome sequence of the chemolithoheterotrophic, halophilic methylotroph Methylophaga thiooxydans DMS010.</title>
        <authorList>
            <person name="Boden R."/>
            <person name="Ferriera S."/>
            <person name="Johnson J."/>
            <person name="Kelly D.P."/>
            <person name="Murrell J.C."/>
            <person name="Schafer H."/>
        </authorList>
    </citation>
    <scope>NUCLEOTIDE SEQUENCE [LARGE SCALE GENOMIC DNA]</scope>
    <source>
        <strain evidence="12 13">DMS010</strain>
    </source>
</reference>
<evidence type="ECO:0000313" key="8">
    <source>
        <dbReference type="EMBL" id="EEF80277.1"/>
    </source>
</evidence>
<evidence type="ECO:0000313" key="2">
    <source>
        <dbReference type="EMBL" id="EEF78894.1"/>
    </source>
</evidence>
<dbReference type="EMBL" id="GG657896">
    <property type="protein sequence ID" value="EEF80131.1"/>
    <property type="molecule type" value="Genomic_DNA"/>
</dbReference>
<evidence type="ECO:0000313" key="11">
    <source>
        <dbReference type="EMBL" id="EEF80855.1"/>
    </source>
</evidence>
<keyword evidence="13" id="KW-1185">Reference proteome</keyword>
<name>C0N2E8_9GAMM</name>
<dbReference type="EMBL" id="GG657900">
    <property type="protein sequence ID" value="EEF79063.1"/>
    <property type="molecule type" value="Genomic_DNA"/>
</dbReference>
<organism evidence="12 13">
    <name type="scientific">Methylophaga thiooxydans DMS010</name>
    <dbReference type="NCBI Taxonomy" id="637616"/>
    <lineage>
        <taxon>Bacteria</taxon>
        <taxon>Pseudomonadati</taxon>
        <taxon>Pseudomonadota</taxon>
        <taxon>Gammaproteobacteria</taxon>
        <taxon>Thiotrichales</taxon>
        <taxon>Piscirickettsiaceae</taxon>
        <taxon>Methylophaga</taxon>
    </lineage>
</organism>
<evidence type="ECO:0000313" key="5">
    <source>
        <dbReference type="EMBL" id="EEF79727.1"/>
    </source>
</evidence>
<dbReference type="GO" id="GO:0004623">
    <property type="term" value="F:phospholipase A2 activity"/>
    <property type="evidence" value="ECO:0007669"/>
    <property type="project" value="InterPro"/>
</dbReference>
<reference evidence="12" key="1">
    <citation type="submission" date="2008-01" db="EMBL/GenBank/DDBJ databases">
        <authorList>
            <person name="Schaefer H."/>
            <person name="Ferriera S."/>
            <person name="Johnson J."/>
            <person name="Kravitz S."/>
            <person name="Beeson K."/>
            <person name="Sutton G."/>
            <person name="Rogers Y.-H."/>
            <person name="Friedman R."/>
            <person name="Frazier M."/>
            <person name="Venter J.C."/>
        </authorList>
    </citation>
    <scope>NUCLEOTIDE SEQUENCE</scope>
    <source>
        <strain evidence="12">DMS010</strain>
    </source>
</reference>
<evidence type="ECO:0000313" key="4">
    <source>
        <dbReference type="EMBL" id="EEF79063.1"/>
    </source>
</evidence>
<dbReference type="InterPro" id="IPR036444">
    <property type="entry name" value="PLipase_A2_dom_sf"/>
</dbReference>
<evidence type="ECO:0000313" key="9">
    <source>
        <dbReference type="EMBL" id="EEF80375.1"/>
    </source>
</evidence>
<dbReference type="EMBL" id="GG657898">
    <property type="protein sequence ID" value="EEF79727.1"/>
    <property type="molecule type" value="Genomic_DNA"/>
</dbReference>
<dbReference type="EMBL" id="GG657892">
    <property type="protein sequence ID" value="EEF80474.1"/>
    <property type="molecule type" value="Genomic_DNA"/>
</dbReference>
<dbReference type="EMBL" id="GG657893">
    <property type="protein sequence ID" value="EEF80375.1"/>
    <property type="molecule type" value="Genomic_DNA"/>
</dbReference>
<sequence>MPKQSKISWSDLTPEQKISFGNGCGPDWLPEPVAKLLFGWFFEASCRHHDFNYQRGGGDKDRLSADRGFFKAMLRDVKRLHWSLQLPAAIEAVGFYGLVRFFGRFHFEDGQYKSLDQILK</sequence>
<proteinExistence type="predicted"/>
<evidence type="ECO:0000313" key="3">
    <source>
        <dbReference type="EMBL" id="EEF78927.1"/>
    </source>
</evidence>
<evidence type="ECO:0000313" key="13">
    <source>
        <dbReference type="Proteomes" id="UP000004679"/>
    </source>
</evidence>
<evidence type="ECO:0000313" key="7">
    <source>
        <dbReference type="EMBL" id="EEF80212.1"/>
    </source>
</evidence>
<dbReference type="EMBL" id="GG657903">
    <property type="protein sequence ID" value="EEF78927.1"/>
    <property type="molecule type" value="Genomic_DNA"/>
</dbReference>
<protein>
    <submittedName>
        <fullName evidence="12">Uncharacterized protein</fullName>
    </submittedName>
</protein>
<dbReference type="HOGENOM" id="CLU_2046976_0_0_6"/>